<protein>
    <submittedName>
        <fullName evidence="1">Uncharacterized protein</fullName>
    </submittedName>
</protein>
<name>A0A931D0M3_9PSED</name>
<dbReference type="Pfam" id="PF18928">
    <property type="entry name" value="DUF5677"/>
    <property type="match status" value="1"/>
</dbReference>
<sequence length="272" mass="30778">MDKILVESESFISPELDVVLSARSVVSDVLQKAARDLLLRAREISGELNVPCNQVSDVEKQRLTALVLYVRLLDVSESIYILSMLGARQEVKALFRVFLDAYFLVANAINDQSFFLRYFQVDSVERLKLLKVARHELPKELFDETVVGLFSDESLNDLRSEIDEGRLQAFNSYENAKGVGCQNIYNLRYRIYSASVHTGPRAFVEYLSEEDQGDVVRAVSNRISFLDADRIVFDTGFYVSNVIAGLAELFDYPLSAEFSASIEEFKRLEPGA</sequence>
<dbReference type="RefSeq" id="WP_196474797.1">
    <property type="nucleotide sequence ID" value="NZ_JACFYX020000011.1"/>
</dbReference>
<dbReference type="EMBL" id="JACFYX010000007">
    <property type="protein sequence ID" value="MBG0835279.1"/>
    <property type="molecule type" value="Genomic_DNA"/>
</dbReference>
<dbReference type="AlphaFoldDB" id="A0A931D0M3"/>
<comment type="caution">
    <text evidence="1">The sequence shown here is derived from an EMBL/GenBank/DDBJ whole genome shotgun (WGS) entry which is preliminary data.</text>
</comment>
<evidence type="ECO:0000313" key="1">
    <source>
        <dbReference type="EMBL" id="MBG0835279.1"/>
    </source>
</evidence>
<keyword evidence="2" id="KW-1185">Reference proteome</keyword>
<accession>A0A931D0M3</accession>
<proteinExistence type="predicted"/>
<organism evidence="1 2">
    <name type="scientific">Pseudomonas chaetocerotis</name>
    <dbReference type="NCBI Taxonomy" id="2758695"/>
    <lineage>
        <taxon>Bacteria</taxon>
        <taxon>Pseudomonadati</taxon>
        <taxon>Pseudomonadota</taxon>
        <taxon>Gammaproteobacteria</taxon>
        <taxon>Pseudomonadales</taxon>
        <taxon>Pseudomonadaceae</taxon>
        <taxon>Pseudomonas</taxon>
    </lineage>
</organism>
<evidence type="ECO:0000313" key="2">
    <source>
        <dbReference type="Proteomes" id="UP000596932"/>
    </source>
</evidence>
<dbReference type="InterPro" id="IPR043733">
    <property type="entry name" value="DUF5677"/>
</dbReference>
<reference evidence="1" key="1">
    <citation type="submission" date="2020-07" db="EMBL/GenBank/DDBJ databases">
        <title>Pseudomonas chaetoceroseae sp. nov., a new member of the Pseudomonas oleovorans group isolated from a culture of Chaetoceros calcitrans.</title>
        <authorList>
            <person name="Girard L."/>
            <person name="Lood C."/>
            <person name="De Mot R."/>
            <person name="Baudart J."/>
        </authorList>
    </citation>
    <scope>NUCLEOTIDE SEQUENCE</scope>
    <source>
        <strain evidence="1">536</strain>
    </source>
</reference>
<dbReference type="Proteomes" id="UP000596932">
    <property type="component" value="Unassembled WGS sequence"/>
</dbReference>
<gene>
    <name evidence="1" type="ORF">H3221_09160</name>
</gene>